<organism evidence="2 3">
    <name type="scientific">Caenispirillum salinarum AK4</name>
    <dbReference type="NCBI Taxonomy" id="1238182"/>
    <lineage>
        <taxon>Bacteria</taxon>
        <taxon>Pseudomonadati</taxon>
        <taxon>Pseudomonadota</taxon>
        <taxon>Alphaproteobacteria</taxon>
        <taxon>Rhodospirillales</taxon>
        <taxon>Novispirillaceae</taxon>
        <taxon>Caenispirillum</taxon>
    </lineage>
</organism>
<dbReference type="AlphaFoldDB" id="K9GLQ5"/>
<dbReference type="InterPro" id="IPR029024">
    <property type="entry name" value="TerB-like"/>
</dbReference>
<dbReference type="InterPro" id="IPR007791">
    <property type="entry name" value="DjlA_N"/>
</dbReference>
<dbReference type="CDD" id="cd07313">
    <property type="entry name" value="terB_like_2"/>
    <property type="match status" value="1"/>
</dbReference>
<comment type="caution">
    <text evidence="2">The sequence shown here is derived from an EMBL/GenBank/DDBJ whole genome shotgun (WGS) entry which is preliminary data.</text>
</comment>
<dbReference type="Pfam" id="PF05099">
    <property type="entry name" value="TerB"/>
    <property type="match status" value="1"/>
</dbReference>
<dbReference type="SUPFAM" id="SSF158682">
    <property type="entry name" value="TerB-like"/>
    <property type="match status" value="1"/>
</dbReference>
<name>K9GLQ5_9PROT</name>
<dbReference type="STRING" id="1238182.C882_2169"/>
<sequence>MLGKLKDLLFSASEADARAADHDDVAVAAAAVMVETATLDGTFDEDERASILGLLQRRFQLSDADARELLAEAEAEQQDTNELYAFTRAIKDHFDHDQRVEMVEMLWEVVYADGVAHDFETNLMRRVCGLLYVEDAESGAARKRVLDRLGLSS</sequence>
<keyword evidence="3" id="KW-1185">Reference proteome</keyword>
<feature type="domain" description="Co-chaperone DjlA N-terminal" evidence="1">
    <location>
        <begin position="27"/>
        <end position="142"/>
    </location>
</feature>
<protein>
    <recommendedName>
        <fullName evidence="1">Co-chaperone DjlA N-terminal domain-containing protein</fullName>
    </recommendedName>
</protein>
<reference evidence="2 3" key="1">
    <citation type="journal article" date="2013" name="Genome Announc.">
        <title>Draft Genome Sequence of an Alphaproteobacterium, Caenispirillum salinarum AK4(T), Isolated from a Solar Saltern.</title>
        <authorList>
            <person name="Khatri I."/>
            <person name="Singh A."/>
            <person name="Korpole S."/>
            <person name="Pinnaka A.K."/>
            <person name="Subramanian S."/>
        </authorList>
    </citation>
    <scope>NUCLEOTIDE SEQUENCE [LARGE SCALE GENOMIC DNA]</scope>
    <source>
        <strain evidence="2 3">AK4</strain>
    </source>
</reference>
<dbReference type="OrthoDB" id="5402150at2"/>
<gene>
    <name evidence="2" type="ORF">C882_2169</name>
</gene>
<accession>K9GLQ5</accession>
<dbReference type="Gene3D" id="1.10.3680.10">
    <property type="entry name" value="TerB-like"/>
    <property type="match status" value="1"/>
</dbReference>
<dbReference type="Proteomes" id="UP000009881">
    <property type="component" value="Unassembled WGS sequence"/>
</dbReference>
<evidence type="ECO:0000313" key="2">
    <source>
        <dbReference type="EMBL" id="EKV26945.1"/>
    </source>
</evidence>
<proteinExistence type="predicted"/>
<dbReference type="RefSeq" id="WP_009542564.1">
    <property type="nucleotide sequence ID" value="NZ_ANHY01000022.1"/>
</dbReference>
<evidence type="ECO:0000259" key="1">
    <source>
        <dbReference type="Pfam" id="PF05099"/>
    </source>
</evidence>
<dbReference type="EMBL" id="ANHY01000022">
    <property type="protein sequence ID" value="EKV26945.1"/>
    <property type="molecule type" value="Genomic_DNA"/>
</dbReference>
<dbReference type="eggNOG" id="COG4103">
    <property type="taxonomic scope" value="Bacteria"/>
</dbReference>
<evidence type="ECO:0000313" key="3">
    <source>
        <dbReference type="Proteomes" id="UP000009881"/>
    </source>
</evidence>